<comment type="similarity">
    <text evidence="1">Belongs to the glycosyl hydrolase 18 family. Chitinase class V subfamily.</text>
</comment>
<dbReference type="EC" id="3.2.1.14" evidence="2"/>
<dbReference type="AlphaFoldDB" id="A0A9W4UBQ1"/>
<dbReference type="InterPro" id="IPR017853">
    <property type="entry name" value="GH"/>
</dbReference>
<dbReference type="InterPro" id="IPR001223">
    <property type="entry name" value="Glyco_hydro18_cat"/>
</dbReference>
<dbReference type="PANTHER" id="PTHR11177:SF333">
    <property type="entry name" value="CHITINASE"/>
    <property type="match status" value="1"/>
</dbReference>
<dbReference type="InterPro" id="IPR050314">
    <property type="entry name" value="Glycosyl_Hydrlase_18"/>
</dbReference>
<comment type="caution">
    <text evidence="5">The sequence shown here is derived from an EMBL/GenBank/DDBJ whole genome shotgun (WGS) entry which is preliminary data.</text>
</comment>
<evidence type="ECO:0000259" key="4">
    <source>
        <dbReference type="PROSITE" id="PS51910"/>
    </source>
</evidence>
<feature type="compositionally biased region" description="Pro residues" evidence="3">
    <location>
        <begin position="701"/>
        <end position="721"/>
    </location>
</feature>
<dbReference type="GO" id="GO:0008061">
    <property type="term" value="F:chitin binding"/>
    <property type="evidence" value="ECO:0007669"/>
    <property type="project" value="InterPro"/>
</dbReference>
<dbReference type="GO" id="GO:0005975">
    <property type="term" value="P:carbohydrate metabolic process"/>
    <property type="evidence" value="ECO:0007669"/>
    <property type="project" value="InterPro"/>
</dbReference>
<dbReference type="SMART" id="SM00636">
    <property type="entry name" value="Glyco_18"/>
    <property type="match status" value="1"/>
</dbReference>
<dbReference type="InterPro" id="IPR011583">
    <property type="entry name" value="Chitinase_II/V-like_cat"/>
</dbReference>
<gene>
    <name evidence="5" type="ORF">PDIGIT_LOCUS4376</name>
</gene>
<feature type="compositionally biased region" description="Acidic residues" evidence="3">
    <location>
        <begin position="667"/>
        <end position="677"/>
    </location>
</feature>
<keyword evidence="6" id="KW-1185">Reference proteome</keyword>
<feature type="domain" description="GH18" evidence="4">
    <location>
        <begin position="57"/>
        <end position="420"/>
    </location>
</feature>
<feature type="region of interest" description="Disordered" evidence="3">
    <location>
        <begin position="625"/>
        <end position="729"/>
    </location>
</feature>
<dbReference type="EMBL" id="CAOQHR010000002">
    <property type="protein sequence ID" value="CAI6331047.1"/>
    <property type="molecule type" value="Genomic_DNA"/>
</dbReference>
<evidence type="ECO:0000313" key="6">
    <source>
        <dbReference type="Proteomes" id="UP001152607"/>
    </source>
</evidence>
<dbReference type="PANTHER" id="PTHR11177">
    <property type="entry name" value="CHITINASE"/>
    <property type="match status" value="1"/>
</dbReference>
<feature type="region of interest" description="Disordered" evidence="3">
    <location>
        <begin position="400"/>
        <end position="428"/>
    </location>
</feature>
<evidence type="ECO:0000256" key="1">
    <source>
        <dbReference type="ARBA" id="ARBA00008682"/>
    </source>
</evidence>
<sequence length="852" mass="93024">MLWLEFEDICGYSQLAIGYCGVEQDYCVGTPNVPCQQGFGSCQVISPPSCGGSSAAGRSIGYYQLANVRDRQCNRISPKDIDTKGLTHLYAAFATVNPSTFEVSPAHPDDPALYKEFTSLKSSTLKTWIAIGGWDFNDPGATRTTFSDLSRTAARRSRFITSLKNFLTTHGFEGVDIDWEYPGAPDRGGVKEDTDNYVALLKEMRAAFGTQFGISIAIPSSYWYLRWFKPKEMEPYVDWFGVMTYDLHGPWDEKVSQIGKVVLGHTNIPEIYNWTQPLWYDTVNPAKVNMGLAYYARGYTVSDAGCNALGCSWSGTSRPAPCTNFGGVMSLQEIENQIIPQLGVQPRLLEKDMMMELKWGNQWIGYDNKETIAMKKAWASQHCFGGTMIWSVDFYSGSGSGDTPDGGGSTDPGNPGQGNPGSGSGNVYIDPSIYKDPNPVVNCVPPCTLILPPLQLSTATTIRFPLYTTSLDVAWSASTGWTSIVQTTVLTIPPVTTTAIEVWAYTVTDTRTSSGVYSTFDITPSIRPTPFTITNDPDPLHESTSHPVVTRVITPPPYPYTYTPPVAQSTTTTTSSDAALFVLFPKATWKPGKPGPLCKINCGKPCLIFCNRPCLLDCTDGPNDFPDPKNPNPPPRPKPNPTPPSRPKPTIPDTPEPTRKPNTNGDDPNDEEEEDNDRECALEFDLPIPTFRPDPTSTSIKPPPAPPTSSPPPPPEPPKPNPSTEKRKCYDSGATVTRGMMIDALNAFCSAYEGTVLDASRPGTQRTLTNDPGFGAHCMCCDLGCFDMIHISVTVINGCKFAVGGKGSNQECGRILRRAIDECDTSSTEFKQGGTVESNCAQWRIDPDVYWG</sequence>
<dbReference type="GO" id="GO:0008843">
    <property type="term" value="F:endochitinase activity"/>
    <property type="evidence" value="ECO:0007669"/>
    <property type="project" value="UniProtKB-EC"/>
</dbReference>
<evidence type="ECO:0000313" key="5">
    <source>
        <dbReference type="EMBL" id="CAI6331047.1"/>
    </source>
</evidence>
<proteinExistence type="inferred from homology"/>
<accession>A0A9W4UBQ1</accession>
<dbReference type="PRINTS" id="PR01217">
    <property type="entry name" value="PRICHEXTENSN"/>
</dbReference>
<name>A0A9W4UBQ1_9PLEO</name>
<dbReference type="PROSITE" id="PS51910">
    <property type="entry name" value="GH18_2"/>
    <property type="match status" value="1"/>
</dbReference>
<evidence type="ECO:0000256" key="3">
    <source>
        <dbReference type="SAM" id="MobiDB-lite"/>
    </source>
</evidence>
<dbReference type="Gene3D" id="3.20.20.80">
    <property type="entry name" value="Glycosidases"/>
    <property type="match status" value="1"/>
</dbReference>
<organism evidence="5 6">
    <name type="scientific">Periconia digitata</name>
    <dbReference type="NCBI Taxonomy" id="1303443"/>
    <lineage>
        <taxon>Eukaryota</taxon>
        <taxon>Fungi</taxon>
        <taxon>Dikarya</taxon>
        <taxon>Ascomycota</taxon>
        <taxon>Pezizomycotina</taxon>
        <taxon>Dothideomycetes</taxon>
        <taxon>Pleosporomycetidae</taxon>
        <taxon>Pleosporales</taxon>
        <taxon>Massarineae</taxon>
        <taxon>Periconiaceae</taxon>
        <taxon>Periconia</taxon>
    </lineage>
</organism>
<dbReference type="Proteomes" id="UP001152607">
    <property type="component" value="Unassembled WGS sequence"/>
</dbReference>
<dbReference type="Pfam" id="PF00704">
    <property type="entry name" value="Glyco_hydro_18"/>
    <property type="match status" value="1"/>
</dbReference>
<dbReference type="OrthoDB" id="73875at2759"/>
<feature type="compositionally biased region" description="Pro residues" evidence="3">
    <location>
        <begin position="628"/>
        <end position="655"/>
    </location>
</feature>
<dbReference type="SUPFAM" id="SSF51445">
    <property type="entry name" value="(Trans)glycosidases"/>
    <property type="match status" value="1"/>
</dbReference>
<evidence type="ECO:0000256" key="2">
    <source>
        <dbReference type="ARBA" id="ARBA00012729"/>
    </source>
</evidence>
<reference evidence="5" key="1">
    <citation type="submission" date="2023-01" db="EMBL/GenBank/DDBJ databases">
        <authorList>
            <person name="Van Ghelder C."/>
            <person name="Rancurel C."/>
        </authorList>
    </citation>
    <scope>NUCLEOTIDE SEQUENCE</scope>
    <source>
        <strain evidence="5">CNCM I-4278</strain>
    </source>
</reference>
<dbReference type="InterPro" id="IPR029070">
    <property type="entry name" value="Chitinase_insertion_sf"/>
</dbReference>
<feature type="compositionally biased region" description="Gly residues" evidence="3">
    <location>
        <begin position="400"/>
        <end position="424"/>
    </location>
</feature>
<dbReference type="Gene3D" id="3.10.50.10">
    <property type="match status" value="1"/>
</dbReference>
<protein>
    <recommendedName>
        <fullName evidence="2">chitinase</fullName>
        <ecNumber evidence="2">3.2.1.14</ecNumber>
    </recommendedName>
</protein>
<dbReference type="SUPFAM" id="SSF54556">
    <property type="entry name" value="Chitinase insertion domain"/>
    <property type="match status" value="1"/>
</dbReference>